<dbReference type="SUPFAM" id="SSF47413">
    <property type="entry name" value="lambda repressor-like DNA-binding domains"/>
    <property type="match status" value="1"/>
</dbReference>
<dbReference type="Gene3D" id="2.10.109.10">
    <property type="entry name" value="Umud Fragment, subunit A"/>
    <property type="match status" value="1"/>
</dbReference>
<evidence type="ECO:0000313" key="5">
    <source>
        <dbReference type="EMBL" id="QJB39754.1"/>
    </source>
</evidence>
<keyword evidence="1" id="KW-0805">Transcription regulation</keyword>
<evidence type="ECO:0000256" key="3">
    <source>
        <dbReference type="ARBA" id="ARBA00023163"/>
    </source>
</evidence>
<dbReference type="InterPro" id="IPR001387">
    <property type="entry name" value="Cro/C1-type_HTH"/>
</dbReference>
<keyword evidence="3" id="KW-0804">Transcription</keyword>
<dbReference type="Pfam" id="PF01381">
    <property type="entry name" value="HTH_3"/>
    <property type="match status" value="1"/>
</dbReference>
<dbReference type="InterPro" id="IPR015927">
    <property type="entry name" value="Peptidase_S24_S26A/B/C"/>
</dbReference>
<reference evidence="6" key="1">
    <citation type="submission" date="2020-04" db="EMBL/GenBank/DDBJ databases">
        <authorList>
            <person name="Kittiwongwattana C."/>
        </authorList>
    </citation>
    <scope>NUCLEOTIDE SEQUENCE [LARGE SCALE GENOMIC DNA]</scope>
    <source>
        <strain evidence="6">1303</strain>
    </source>
</reference>
<accession>A0ABX6LI15</accession>
<dbReference type="InterPro" id="IPR036286">
    <property type="entry name" value="LexA/Signal_pep-like_sf"/>
</dbReference>
<dbReference type="Gene3D" id="1.10.260.40">
    <property type="entry name" value="lambda repressor-like DNA-binding domains"/>
    <property type="match status" value="1"/>
</dbReference>
<dbReference type="PROSITE" id="PS50943">
    <property type="entry name" value="HTH_CROC1"/>
    <property type="match status" value="1"/>
</dbReference>
<proteinExistence type="predicted"/>
<feature type="domain" description="HTH cro/C1-type" evidence="4">
    <location>
        <begin position="9"/>
        <end position="63"/>
    </location>
</feature>
<name>A0ABX6LI15_9BACT</name>
<protein>
    <submittedName>
        <fullName evidence="5">Helix-turn-helix domain-containing protein</fullName>
    </submittedName>
</protein>
<dbReference type="Pfam" id="PF00717">
    <property type="entry name" value="Peptidase_S24"/>
    <property type="match status" value="1"/>
</dbReference>
<evidence type="ECO:0000313" key="6">
    <source>
        <dbReference type="Proteomes" id="UP000503144"/>
    </source>
</evidence>
<dbReference type="SUPFAM" id="SSF51306">
    <property type="entry name" value="LexA/Signal peptidase"/>
    <property type="match status" value="1"/>
</dbReference>
<keyword evidence="2" id="KW-0238">DNA-binding</keyword>
<evidence type="ECO:0000256" key="1">
    <source>
        <dbReference type="ARBA" id="ARBA00023015"/>
    </source>
</evidence>
<keyword evidence="6" id="KW-1185">Reference proteome</keyword>
<dbReference type="InterPro" id="IPR010982">
    <property type="entry name" value="Lambda_DNA-bd_dom_sf"/>
</dbReference>
<dbReference type="RefSeq" id="WP_168861352.1">
    <property type="nucleotide sequence ID" value="NZ_CP051204.2"/>
</dbReference>
<organism evidence="5 6">
    <name type="scientific">Chitinophaga oryzae</name>
    <dbReference type="NCBI Taxonomy" id="2725414"/>
    <lineage>
        <taxon>Bacteria</taxon>
        <taxon>Pseudomonadati</taxon>
        <taxon>Bacteroidota</taxon>
        <taxon>Chitinophagia</taxon>
        <taxon>Chitinophagales</taxon>
        <taxon>Chitinophagaceae</taxon>
        <taxon>Chitinophaga</taxon>
    </lineage>
</organism>
<dbReference type="EMBL" id="CP051204">
    <property type="protein sequence ID" value="QJB39754.1"/>
    <property type="molecule type" value="Genomic_DNA"/>
</dbReference>
<dbReference type="PANTHER" id="PTHR40661:SF1">
    <property type="entry name" value="HTH CRO_C1-TYPE DOMAIN-CONTAINING PROTEIN"/>
    <property type="match status" value="1"/>
</dbReference>
<dbReference type="PANTHER" id="PTHR40661">
    <property type="match status" value="1"/>
</dbReference>
<dbReference type="CDD" id="cd06462">
    <property type="entry name" value="Peptidase_S24_S26"/>
    <property type="match status" value="1"/>
</dbReference>
<evidence type="ECO:0000259" key="4">
    <source>
        <dbReference type="PROSITE" id="PS50943"/>
    </source>
</evidence>
<gene>
    <name evidence="5" type="ORF">HF324_18575</name>
</gene>
<dbReference type="Proteomes" id="UP000503144">
    <property type="component" value="Chromosome"/>
</dbReference>
<reference evidence="5 6" key="2">
    <citation type="submission" date="2020-09" db="EMBL/GenBank/DDBJ databases">
        <authorList>
            <person name="Kittiwongwattana C."/>
        </authorList>
    </citation>
    <scope>NUCLEOTIDE SEQUENCE [LARGE SCALE GENOMIC DNA]</scope>
    <source>
        <strain evidence="5 6">1303</strain>
    </source>
</reference>
<evidence type="ECO:0000256" key="2">
    <source>
        <dbReference type="ARBA" id="ARBA00023125"/>
    </source>
</evidence>
<sequence length="211" mass="23721">MYEGQNKKIKAYFDKNDLSLTDVKKKTGIPHSTLSSIINNPSGNPSLKTLQSLRKHFPDLDSNNDNPLTVNEPSVLYGTKVQWRGVPIYDTEVTGGLLSLIRDEQPSEPIYYLPIPGFRDCKFGARVSGDSMYPEIRNGDFVICKEVSLFVYGDIYLVVTEDGQETVKHVHPHENPDYVTLVPSNKDVPATPIEKAKIKKFYKVKGVIKGY</sequence>